<feature type="binding site" evidence="10">
    <location>
        <begin position="220"/>
        <end position="226"/>
    </location>
    <ligand>
        <name>ATP</name>
        <dbReference type="ChEBI" id="CHEBI:30616"/>
    </ligand>
</feature>
<dbReference type="PROSITE" id="PS51553">
    <property type="entry name" value="GMPS_ATP_PPASE"/>
    <property type="match status" value="1"/>
</dbReference>
<organism evidence="12 13">
    <name type="scientific">Pelolinea submarina</name>
    <dbReference type="NCBI Taxonomy" id="913107"/>
    <lineage>
        <taxon>Bacteria</taxon>
        <taxon>Bacillati</taxon>
        <taxon>Chloroflexota</taxon>
        <taxon>Anaerolineae</taxon>
        <taxon>Anaerolineales</taxon>
        <taxon>Anaerolineaceae</taxon>
        <taxon>Pelolinea</taxon>
    </lineage>
</organism>
<evidence type="ECO:0000256" key="9">
    <source>
        <dbReference type="HAMAP-Rule" id="MF_00344"/>
    </source>
</evidence>
<protein>
    <recommendedName>
        <fullName evidence="9">GMP synthase [glutamine-hydrolyzing]</fullName>
        <ecNumber evidence="9">6.3.5.2</ecNumber>
    </recommendedName>
    <alternativeName>
        <fullName evidence="9">GMP synthetase</fullName>
    </alternativeName>
    <alternativeName>
        <fullName evidence="9">Glutamine amidotransferase</fullName>
    </alternativeName>
</protein>
<feature type="active site" description="Nucleophile" evidence="9">
    <location>
        <position position="81"/>
    </location>
</feature>
<comment type="subunit">
    <text evidence="9">Homodimer.</text>
</comment>
<dbReference type="AlphaFoldDB" id="A0A347ZPA1"/>
<dbReference type="Gene3D" id="3.30.300.10">
    <property type="match status" value="1"/>
</dbReference>
<evidence type="ECO:0000256" key="2">
    <source>
        <dbReference type="ARBA" id="ARBA00005153"/>
    </source>
</evidence>
<name>A0A347ZPA1_9CHLR</name>
<dbReference type="SUPFAM" id="SSF52402">
    <property type="entry name" value="Adenine nucleotide alpha hydrolases-like"/>
    <property type="match status" value="1"/>
</dbReference>
<dbReference type="PANTHER" id="PTHR11922">
    <property type="entry name" value="GMP SYNTHASE-RELATED"/>
    <property type="match status" value="1"/>
</dbReference>
<dbReference type="NCBIfam" id="NF000848">
    <property type="entry name" value="PRK00074.1"/>
    <property type="match status" value="1"/>
</dbReference>
<dbReference type="SUPFAM" id="SSF52317">
    <property type="entry name" value="Class I glutamine amidotransferase-like"/>
    <property type="match status" value="1"/>
</dbReference>
<dbReference type="GO" id="GO:0005524">
    <property type="term" value="F:ATP binding"/>
    <property type="evidence" value="ECO:0007669"/>
    <property type="project" value="UniProtKB-UniRule"/>
</dbReference>
<dbReference type="EMBL" id="QUMS01000002">
    <property type="protein sequence ID" value="REG08733.1"/>
    <property type="molecule type" value="Genomic_DNA"/>
</dbReference>
<dbReference type="Pfam" id="PF00117">
    <property type="entry name" value="GATase"/>
    <property type="match status" value="1"/>
</dbReference>
<dbReference type="FunFam" id="3.40.50.880:FF:000001">
    <property type="entry name" value="GMP synthase [glutamine-hydrolyzing]"/>
    <property type="match status" value="1"/>
</dbReference>
<dbReference type="NCBIfam" id="TIGR00884">
    <property type="entry name" value="guaA_Cterm"/>
    <property type="match status" value="1"/>
</dbReference>
<dbReference type="InterPro" id="IPR014729">
    <property type="entry name" value="Rossmann-like_a/b/a_fold"/>
</dbReference>
<dbReference type="InterPro" id="IPR001674">
    <property type="entry name" value="GMP_synth_C"/>
</dbReference>
<comment type="caution">
    <text evidence="12">The sequence shown here is derived from an EMBL/GenBank/DDBJ whole genome shotgun (WGS) entry which is preliminary data.</text>
</comment>
<dbReference type="GO" id="GO:0003921">
    <property type="term" value="F:GMP synthase activity"/>
    <property type="evidence" value="ECO:0007669"/>
    <property type="project" value="InterPro"/>
</dbReference>
<keyword evidence="13" id="KW-1185">Reference proteome</keyword>
<dbReference type="FunFam" id="3.40.50.620:FF:000001">
    <property type="entry name" value="GMP synthase [glutamine-hydrolyzing]"/>
    <property type="match status" value="1"/>
</dbReference>
<accession>A0A347ZPA1</accession>
<dbReference type="RefSeq" id="WP_116225379.1">
    <property type="nucleotide sequence ID" value="NZ_AP018437.1"/>
</dbReference>
<feature type="active site" evidence="9">
    <location>
        <position position="166"/>
    </location>
</feature>
<dbReference type="PANTHER" id="PTHR11922:SF2">
    <property type="entry name" value="GMP SYNTHASE [GLUTAMINE-HYDROLYZING]"/>
    <property type="match status" value="1"/>
</dbReference>
<evidence type="ECO:0000259" key="11">
    <source>
        <dbReference type="PROSITE" id="PS51553"/>
    </source>
</evidence>
<keyword evidence="6 9" id="KW-0658">Purine biosynthesis</keyword>
<comment type="catalytic activity">
    <reaction evidence="9">
        <text>XMP + L-glutamine + ATP + H2O = GMP + L-glutamate + AMP + diphosphate + 2 H(+)</text>
        <dbReference type="Rhea" id="RHEA:11680"/>
        <dbReference type="ChEBI" id="CHEBI:15377"/>
        <dbReference type="ChEBI" id="CHEBI:15378"/>
        <dbReference type="ChEBI" id="CHEBI:29985"/>
        <dbReference type="ChEBI" id="CHEBI:30616"/>
        <dbReference type="ChEBI" id="CHEBI:33019"/>
        <dbReference type="ChEBI" id="CHEBI:57464"/>
        <dbReference type="ChEBI" id="CHEBI:58115"/>
        <dbReference type="ChEBI" id="CHEBI:58359"/>
        <dbReference type="ChEBI" id="CHEBI:456215"/>
        <dbReference type="EC" id="6.3.5.2"/>
    </reaction>
</comment>
<dbReference type="Proteomes" id="UP000256388">
    <property type="component" value="Unassembled WGS sequence"/>
</dbReference>
<evidence type="ECO:0000256" key="10">
    <source>
        <dbReference type="PROSITE-ProRule" id="PRU00886"/>
    </source>
</evidence>
<dbReference type="NCBIfam" id="TIGR00888">
    <property type="entry name" value="guaA_Nterm"/>
    <property type="match status" value="1"/>
</dbReference>
<evidence type="ECO:0000313" key="13">
    <source>
        <dbReference type="Proteomes" id="UP000256388"/>
    </source>
</evidence>
<evidence type="ECO:0000256" key="5">
    <source>
        <dbReference type="ARBA" id="ARBA00022749"/>
    </source>
</evidence>
<dbReference type="Pfam" id="PF00958">
    <property type="entry name" value="GMP_synt_C"/>
    <property type="match status" value="1"/>
</dbReference>
<feature type="active site" evidence="9">
    <location>
        <position position="168"/>
    </location>
</feature>
<keyword evidence="7 9" id="KW-0067">ATP-binding</keyword>
<keyword evidence="3 9" id="KW-0436">Ligase</keyword>
<evidence type="ECO:0000313" key="12">
    <source>
        <dbReference type="EMBL" id="REG08733.1"/>
    </source>
</evidence>
<dbReference type="InterPro" id="IPR022955">
    <property type="entry name" value="GMP_synthase"/>
</dbReference>
<dbReference type="InterPro" id="IPR025777">
    <property type="entry name" value="GMPS_ATP_PPase_dom"/>
</dbReference>
<dbReference type="UniPathway" id="UPA00189">
    <property type="reaction ID" value="UER00296"/>
</dbReference>
<gene>
    <name evidence="9" type="primary">guaA</name>
    <name evidence="12" type="ORF">DFR64_2108</name>
</gene>
<comment type="function">
    <text evidence="1 9">Catalyzes the synthesis of GMP from XMP.</text>
</comment>
<reference evidence="12 13" key="1">
    <citation type="submission" date="2018-08" db="EMBL/GenBank/DDBJ databases">
        <title>Genomic Encyclopedia of Type Strains, Phase IV (KMG-IV): sequencing the most valuable type-strain genomes for metagenomic binning, comparative biology and taxonomic classification.</title>
        <authorList>
            <person name="Goeker M."/>
        </authorList>
    </citation>
    <scope>NUCLEOTIDE SEQUENCE [LARGE SCALE GENOMIC DNA]</scope>
    <source>
        <strain evidence="12 13">DSM 23923</strain>
    </source>
</reference>
<dbReference type="InterPro" id="IPR017926">
    <property type="entry name" value="GATASE"/>
</dbReference>
<dbReference type="EC" id="6.3.5.2" evidence="9"/>
<comment type="pathway">
    <text evidence="2 9">Purine metabolism; GMP biosynthesis; GMP from XMP (L-Gln route): step 1/1.</text>
</comment>
<dbReference type="Gene3D" id="3.40.50.620">
    <property type="entry name" value="HUPs"/>
    <property type="match status" value="1"/>
</dbReference>
<keyword evidence="8 9" id="KW-0315">Glutamine amidotransferase</keyword>
<dbReference type="SUPFAM" id="SSF54810">
    <property type="entry name" value="GMP synthetase C-terminal dimerisation domain"/>
    <property type="match status" value="1"/>
</dbReference>
<evidence type="ECO:0000256" key="3">
    <source>
        <dbReference type="ARBA" id="ARBA00022598"/>
    </source>
</evidence>
<dbReference type="Gene3D" id="3.40.50.880">
    <property type="match status" value="1"/>
</dbReference>
<evidence type="ECO:0000256" key="1">
    <source>
        <dbReference type="ARBA" id="ARBA00002332"/>
    </source>
</evidence>
<dbReference type="CDD" id="cd01997">
    <property type="entry name" value="GMP_synthase_C"/>
    <property type="match status" value="1"/>
</dbReference>
<evidence type="ECO:0000256" key="4">
    <source>
        <dbReference type="ARBA" id="ARBA00022741"/>
    </source>
</evidence>
<proteinExistence type="inferred from homology"/>
<dbReference type="PRINTS" id="PR00097">
    <property type="entry name" value="ANTSNTHASEII"/>
</dbReference>
<sequence length="517" mass="56512">MTDTIIVLDYGSQYAQLIARRVRELQVYCELFHWNTPPEEILALNPKGYILSGGPASVYEEGAPTLPAYVLDSGLPVLGICYGMQLLTHDLGGKVAPGGEREYGHAKVNVNVDNPLMPQGDYEVWMSHGDRVEGLPPGFELLGSSANSPWAVMGNAERRIYGIQFHPEVHHTPQGMTILENFVDAICGAERDWTPKHIIEKSVADIRAQVGDARVLAAVSGGVDSSVAAALVHRAIGGQLCALFVDNGLLRQGELESVQVALNEHMDGSLNVLDASQDFLSALSGVTEPEAKRRAIGETFIRKFESFARQQENIDFLMQGTIYPDVIESRAPERSAAQVIKSHHNVGGLPKDMHFALVEPLRYLFKDEVRRIGAALGLPDELIWRQPFPGPGLAVRCLGEVTAERLATLRAADAIFTSELRAAELLEQPGGSDTGIAQAFVALLPVKSVGVMGDQRTYQETAVLRAVSSQDFMTADWVRLPYELLARVSSRIVNEVKGVNRVVYDLTSKPPATIEWE</sequence>
<feature type="domain" description="GMPS ATP-PPase" evidence="11">
    <location>
        <begin position="193"/>
        <end position="385"/>
    </location>
</feature>
<evidence type="ECO:0000256" key="7">
    <source>
        <dbReference type="ARBA" id="ARBA00022840"/>
    </source>
</evidence>
<evidence type="ECO:0000256" key="6">
    <source>
        <dbReference type="ARBA" id="ARBA00022755"/>
    </source>
</evidence>
<dbReference type="FunFam" id="3.30.300.10:FF:000002">
    <property type="entry name" value="GMP synthase [glutamine-hydrolyzing]"/>
    <property type="match status" value="1"/>
</dbReference>
<dbReference type="PROSITE" id="PS51273">
    <property type="entry name" value="GATASE_TYPE_1"/>
    <property type="match status" value="1"/>
</dbReference>
<keyword evidence="5 9" id="KW-0332">GMP biosynthesis</keyword>
<dbReference type="CDD" id="cd01742">
    <property type="entry name" value="GATase1_GMP_Synthase"/>
    <property type="match status" value="1"/>
</dbReference>
<dbReference type="PRINTS" id="PR00096">
    <property type="entry name" value="GATASE"/>
</dbReference>
<dbReference type="InterPro" id="IPR029062">
    <property type="entry name" value="Class_I_gatase-like"/>
</dbReference>
<dbReference type="InterPro" id="IPR004739">
    <property type="entry name" value="GMP_synth_GATase"/>
</dbReference>
<dbReference type="OrthoDB" id="9802219at2"/>
<dbReference type="HAMAP" id="MF_00344">
    <property type="entry name" value="GMP_synthase"/>
    <property type="match status" value="1"/>
</dbReference>
<keyword evidence="4 9" id="KW-0547">Nucleotide-binding</keyword>
<evidence type="ECO:0000256" key="8">
    <source>
        <dbReference type="ARBA" id="ARBA00022962"/>
    </source>
</evidence>
<dbReference type="GO" id="GO:0005829">
    <property type="term" value="C:cytosol"/>
    <property type="evidence" value="ECO:0007669"/>
    <property type="project" value="TreeGrafter"/>
</dbReference>